<accession>A0ABP8PY92</accession>
<dbReference type="RefSeq" id="WP_345009344.1">
    <property type="nucleotide sequence ID" value="NZ_BAABFC010000001.1"/>
</dbReference>
<name>A0ABP8PY92_9GAMM</name>
<gene>
    <name evidence="1" type="ORF">GCM10023095_02980</name>
</gene>
<protein>
    <recommendedName>
        <fullName evidence="3">Tip attachment protein J domain-containing protein</fullName>
    </recommendedName>
</protein>
<evidence type="ECO:0008006" key="3">
    <source>
        <dbReference type="Google" id="ProtNLM"/>
    </source>
</evidence>
<dbReference type="Proteomes" id="UP001501321">
    <property type="component" value="Unassembled WGS sequence"/>
</dbReference>
<sequence length="1202" mass="128893">MPILQGDIKLLASQVMADTDDGGGAMTNTEIVDGEHNAMFPDISDLDRAYGRVNLRKAFMAVQTDDTEVYYGSHIIVKKPPTDPNVAITLFSTDDPFDVRADAQDRMESYLARGPRWQGFLYDTQIKGQRALRFFQRQAVRLPEVGEVLVLIGDEGKATEFEQYVRITGVAAVDTKFLVSGYSQEFVRTVVTAEIADPLRYTFEGQSPTPFDDAKQATGFRETVVADAAQYYGTVRLAKDADFGSLQVQAETIFTQLVPSSRTETPAIDLTAGGKSSTLSPSDNGTVAISTTVAIAAGKAFYLGTGCQPGSLAIVIGAATISDKGGALLLAGTQVGTIDYAAGTLSFTSQCPDYGTASKAISFKPASAIIRVSDTQAIEVNENTRGYAYVGTLLPIPAPGSLTFSYMAQGKWYELTDNGRGELYGADSAYGSGTLNYTTGSYMVTLGALPDTGSHILLAWGAPTTSFNRANVASSALKIRACLGDALYPDTRNGGQAYLGNIAAGTWTATWDENGTERTATADAAGVVSGDATGSLDHRTGDLVLIPNKLPSVGTTVAMSWQRNGERTELALDDLGLMVAGQQVTGTLPNAPTIPGRTLLRLPLQLTDEVEAVNPLVYVTLYDTPAGQLINQADGSVLGSLDAATGAFSIEAPSTAKFLVRQYERRRDPANNYLYAWMVTSTGWSVQHCAPAAEGLAWARTQYSDASSTVSAEQTLSALSWDFVPSAGEQVAIGSVRFAFGGSTYIDRQGLLYKDVDPATNSGTQAGSFDYANGVAKVTQWTVGQANGDVVLQSLLTYLDEHTVSSVAFRTPGAPLRPGSLYVQCLDTDGNLHSFTASADGVINTGIFDGSVDHDTGVVKLHFGSLVVADENTQAEWYDQDLVDANGYIWRSKQIRADSIRFNCVTYSYLPLDADIIKLDPVRLPSDGRVPILRKGNVVVIHSTRRTEFPNPVSAGYQLDLNRERISRLSLEDATGTQLDGALWQADLDYGIVTLASPLDLSGYTQPITVVHEVEDMSLITDVEISGKLTLSKALSHDYAAADTYVSSALIIDDMWARANNVFDQTTWTGAWSNTLIGSQTNAQFNATDYPITVTNRGAITERWALVFTSTTTFKIIGEHLGQIGTGNINEICAPLRPAVNVPYWSINPLAFGAGWSDGNVVRFNTIGANAPFQTARTILQSDAAIDDDEFALQLRGNINKE</sequence>
<comment type="caution">
    <text evidence="1">The sequence shown here is derived from an EMBL/GenBank/DDBJ whole genome shotgun (WGS) entry which is preliminary data.</text>
</comment>
<evidence type="ECO:0000313" key="1">
    <source>
        <dbReference type="EMBL" id="GAA4493193.1"/>
    </source>
</evidence>
<organism evidence="1 2">
    <name type="scientific">Pseudaeromonas paramecii</name>
    <dbReference type="NCBI Taxonomy" id="2138166"/>
    <lineage>
        <taxon>Bacteria</taxon>
        <taxon>Pseudomonadati</taxon>
        <taxon>Pseudomonadota</taxon>
        <taxon>Gammaproteobacteria</taxon>
        <taxon>Aeromonadales</taxon>
        <taxon>Aeromonadaceae</taxon>
        <taxon>Pseudaeromonas</taxon>
    </lineage>
</organism>
<reference evidence="2" key="1">
    <citation type="journal article" date="2019" name="Int. J. Syst. Evol. Microbiol.">
        <title>The Global Catalogue of Microorganisms (GCM) 10K type strain sequencing project: providing services to taxonomists for standard genome sequencing and annotation.</title>
        <authorList>
            <consortium name="The Broad Institute Genomics Platform"/>
            <consortium name="The Broad Institute Genome Sequencing Center for Infectious Disease"/>
            <person name="Wu L."/>
            <person name="Ma J."/>
        </authorList>
    </citation>
    <scope>NUCLEOTIDE SEQUENCE [LARGE SCALE GENOMIC DNA]</scope>
    <source>
        <strain evidence="2">JCM 32226</strain>
    </source>
</reference>
<proteinExistence type="predicted"/>
<evidence type="ECO:0000313" key="2">
    <source>
        <dbReference type="Proteomes" id="UP001501321"/>
    </source>
</evidence>
<keyword evidence="2" id="KW-1185">Reference proteome</keyword>
<dbReference type="EMBL" id="BAABFC010000001">
    <property type="protein sequence ID" value="GAA4493193.1"/>
    <property type="molecule type" value="Genomic_DNA"/>
</dbReference>